<evidence type="ECO:0000256" key="1">
    <source>
        <dbReference type="ARBA" id="ARBA00022801"/>
    </source>
</evidence>
<dbReference type="GO" id="GO:0006935">
    <property type="term" value="P:chemotaxis"/>
    <property type="evidence" value="ECO:0007669"/>
    <property type="project" value="UniProtKB-UniRule"/>
</dbReference>
<dbReference type="RefSeq" id="WP_067644359.1">
    <property type="nucleotide sequence ID" value="NZ_CP015249.1"/>
</dbReference>
<feature type="active site" evidence="4">
    <location>
        <position position="454"/>
    </location>
</feature>
<feature type="active site" evidence="4">
    <location>
        <position position="481"/>
    </location>
</feature>
<evidence type="ECO:0000313" key="8">
    <source>
        <dbReference type="Proteomes" id="UP000076830"/>
    </source>
</evidence>
<dbReference type="EMBL" id="CP015249">
    <property type="protein sequence ID" value="ANB16827.1"/>
    <property type="molecule type" value="Genomic_DNA"/>
</dbReference>
<dbReference type="Pfam" id="PF01339">
    <property type="entry name" value="CheB_methylest"/>
    <property type="match status" value="1"/>
</dbReference>
<organism evidence="7 8">
    <name type="scientific">Dokdonella koreensis DS-123</name>
    <dbReference type="NCBI Taxonomy" id="1300342"/>
    <lineage>
        <taxon>Bacteria</taxon>
        <taxon>Pseudomonadati</taxon>
        <taxon>Pseudomonadota</taxon>
        <taxon>Gammaproteobacteria</taxon>
        <taxon>Lysobacterales</taxon>
        <taxon>Rhodanobacteraceae</taxon>
        <taxon>Dokdonella</taxon>
    </lineage>
</organism>
<dbReference type="PANTHER" id="PTHR42872:SF6">
    <property type="entry name" value="PROTEIN-GLUTAMATE METHYLESTERASE_PROTEIN-GLUTAMINE GLUTAMINASE"/>
    <property type="match status" value="1"/>
</dbReference>
<keyword evidence="4" id="KW-0145">Chemotaxis</keyword>
<feature type="active site" evidence="4">
    <location>
        <position position="574"/>
    </location>
</feature>
<dbReference type="InterPro" id="IPR000673">
    <property type="entry name" value="Sig_transdc_resp-reg_Me-estase"/>
</dbReference>
<evidence type="ECO:0000256" key="4">
    <source>
        <dbReference type="PROSITE-ProRule" id="PRU00050"/>
    </source>
</evidence>
<keyword evidence="8" id="KW-1185">Reference proteome</keyword>
<feature type="compositionally biased region" description="Low complexity" evidence="5">
    <location>
        <begin position="142"/>
        <end position="153"/>
    </location>
</feature>
<name>A0A160DRM5_9GAMM</name>
<feature type="domain" description="CheB-type methylesterase" evidence="6">
    <location>
        <begin position="438"/>
        <end position="612"/>
    </location>
</feature>
<evidence type="ECO:0000256" key="2">
    <source>
        <dbReference type="ARBA" id="ARBA00039140"/>
    </source>
</evidence>
<dbReference type="InterPro" id="IPR035909">
    <property type="entry name" value="CheB_C"/>
</dbReference>
<dbReference type="PANTHER" id="PTHR42872">
    <property type="entry name" value="PROTEIN-GLUTAMATE METHYLESTERASE/PROTEIN-GLUTAMINE GLUTAMINASE"/>
    <property type="match status" value="1"/>
</dbReference>
<accession>A0A160DRM5</accession>
<evidence type="ECO:0000313" key="7">
    <source>
        <dbReference type="EMBL" id="ANB16827.1"/>
    </source>
</evidence>
<evidence type="ECO:0000256" key="3">
    <source>
        <dbReference type="ARBA" id="ARBA00048267"/>
    </source>
</evidence>
<dbReference type="OrthoDB" id="9793421at2"/>
<comment type="catalytic activity">
    <reaction evidence="3">
        <text>[protein]-L-glutamate 5-O-methyl ester + H2O = L-glutamyl-[protein] + methanol + H(+)</text>
        <dbReference type="Rhea" id="RHEA:23236"/>
        <dbReference type="Rhea" id="RHEA-COMP:10208"/>
        <dbReference type="Rhea" id="RHEA-COMP:10311"/>
        <dbReference type="ChEBI" id="CHEBI:15377"/>
        <dbReference type="ChEBI" id="CHEBI:15378"/>
        <dbReference type="ChEBI" id="CHEBI:17790"/>
        <dbReference type="ChEBI" id="CHEBI:29973"/>
        <dbReference type="ChEBI" id="CHEBI:82795"/>
        <dbReference type="EC" id="3.1.1.61"/>
    </reaction>
</comment>
<dbReference type="PROSITE" id="PS50122">
    <property type="entry name" value="CHEB"/>
    <property type="match status" value="1"/>
</dbReference>
<dbReference type="SUPFAM" id="SSF52738">
    <property type="entry name" value="Methylesterase CheB, C-terminal domain"/>
    <property type="match status" value="1"/>
</dbReference>
<dbReference type="AlphaFoldDB" id="A0A160DRM5"/>
<evidence type="ECO:0000256" key="5">
    <source>
        <dbReference type="SAM" id="MobiDB-lite"/>
    </source>
</evidence>
<dbReference type="KEGG" id="dko:I596_791"/>
<dbReference type="STRING" id="1300342.I596_791"/>
<dbReference type="GO" id="GO:0008984">
    <property type="term" value="F:protein-glutamate methylesterase activity"/>
    <property type="evidence" value="ECO:0007669"/>
    <property type="project" value="UniProtKB-EC"/>
</dbReference>
<dbReference type="EC" id="3.1.1.61" evidence="2"/>
<protein>
    <recommendedName>
        <fullName evidence="2">protein-glutamate methylesterase</fullName>
        <ecNumber evidence="2">3.1.1.61</ecNumber>
    </recommendedName>
</protein>
<dbReference type="CDD" id="cd16432">
    <property type="entry name" value="CheB_Rec"/>
    <property type="match status" value="1"/>
</dbReference>
<gene>
    <name evidence="7" type="ORF">I596_791</name>
</gene>
<keyword evidence="1 4" id="KW-0378">Hydrolase</keyword>
<reference evidence="7 8" key="1">
    <citation type="submission" date="2016-04" db="EMBL/GenBank/DDBJ databases">
        <title>Complete genome sequence of Dokdonella koreensis DS-123T.</title>
        <authorList>
            <person name="Kim J.F."/>
            <person name="Lee H."/>
            <person name="Kwak M.-J."/>
        </authorList>
    </citation>
    <scope>NUCLEOTIDE SEQUENCE [LARGE SCALE GENOMIC DNA]</scope>
    <source>
        <strain evidence="7 8">DS-123</strain>
    </source>
</reference>
<dbReference type="GO" id="GO:0005737">
    <property type="term" value="C:cytoplasm"/>
    <property type="evidence" value="ECO:0007669"/>
    <property type="project" value="InterPro"/>
</dbReference>
<dbReference type="Proteomes" id="UP000076830">
    <property type="component" value="Chromosome"/>
</dbReference>
<sequence length="637" mass="66674">MATEAHVPVALLFQTDELGRHLRNVLQDLGTPIVYESTTHAIDRGSLEQSGARVVVVNLDSEIDGDLDRVYELLGSGPYRVLINEGHVSSRLSGWDQARWVRHLAAKILDAPEATDPPRPAGAEPVPGPAAHAVQDLRIDIAPAAGGDPSPAEAPDDAPLPEPTAWTDASSGIADTALLTEAPVSPPPADLPQQLEASALDEPFLFEDLPAIADAAAEEERLDVFPSPEGYEDDATAETGTVDAAGEASPFSDEDAQLLADFTLDGFDDTPASPVAPRQEDAAVDLDDWLSRAMADETAGTIERPVLDEDDAEADSAPLAHLDTQPVYSDSFQAEAGVPGTDTAELPAVPDWDLVSFEVDDEVATAAPFGIEKISAAEYMSAASPYPPAAPEAESAEEASTLELVPMEDAIAPQAARVDHEVWLDADALALSAKAARPADANAAIRRVVALCASIGGPEAIREVIGAIPRDYPALFVLVQHMGEEFIDLLAQQLARATELTIRVPGHGERVAHGDLLIVPPHRDLRIKADGTVLVQPQTVPTSHHPSIDQMLAVLAADFGADALAVVFSGMSGDGVAGCRALAEAGGEIWVQDPATCVVSEMVDSVNDAGLAGFQGSPTALAEHLAALRDADPAPAQ</sequence>
<dbReference type="Gene3D" id="3.40.50.180">
    <property type="entry name" value="Methylesterase CheB, C-terminal domain"/>
    <property type="match status" value="1"/>
</dbReference>
<evidence type="ECO:0000259" key="6">
    <source>
        <dbReference type="PROSITE" id="PS50122"/>
    </source>
</evidence>
<proteinExistence type="predicted"/>
<dbReference type="GO" id="GO:0000156">
    <property type="term" value="F:phosphorelay response regulator activity"/>
    <property type="evidence" value="ECO:0007669"/>
    <property type="project" value="InterPro"/>
</dbReference>
<feature type="region of interest" description="Disordered" evidence="5">
    <location>
        <begin position="142"/>
        <end position="168"/>
    </location>
</feature>